<dbReference type="Pfam" id="PF08281">
    <property type="entry name" value="Sigma70_r4_2"/>
    <property type="match status" value="1"/>
</dbReference>
<comment type="caution">
    <text evidence="7">The sequence shown here is derived from an EMBL/GenBank/DDBJ whole genome shotgun (WGS) entry which is preliminary data.</text>
</comment>
<dbReference type="NCBIfam" id="TIGR02937">
    <property type="entry name" value="sigma70-ECF"/>
    <property type="match status" value="1"/>
</dbReference>
<comment type="similarity">
    <text evidence="1">Belongs to the sigma-70 factor family. ECF subfamily.</text>
</comment>
<dbReference type="PANTHER" id="PTHR43133">
    <property type="entry name" value="RNA POLYMERASE ECF-TYPE SIGMA FACTO"/>
    <property type="match status" value="1"/>
</dbReference>
<proteinExistence type="inferred from homology"/>
<dbReference type="InterPro" id="IPR013324">
    <property type="entry name" value="RNA_pol_sigma_r3/r4-like"/>
</dbReference>
<evidence type="ECO:0000256" key="3">
    <source>
        <dbReference type="ARBA" id="ARBA00023082"/>
    </source>
</evidence>
<dbReference type="RefSeq" id="WP_183308574.1">
    <property type="nucleotide sequence ID" value="NZ_JACIEP010000017.1"/>
</dbReference>
<dbReference type="NCBIfam" id="TIGR02985">
    <property type="entry name" value="Sig70_bacteroi1"/>
    <property type="match status" value="1"/>
</dbReference>
<dbReference type="PANTHER" id="PTHR43133:SF46">
    <property type="entry name" value="RNA POLYMERASE SIGMA-70 FACTOR ECF SUBFAMILY"/>
    <property type="match status" value="1"/>
</dbReference>
<evidence type="ECO:0000259" key="6">
    <source>
        <dbReference type="Pfam" id="PF08281"/>
    </source>
</evidence>
<evidence type="ECO:0000256" key="2">
    <source>
        <dbReference type="ARBA" id="ARBA00023015"/>
    </source>
</evidence>
<keyword evidence="3" id="KW-0731">Sigma factor</keyword>
<dbReference type="GO" id="GO:0006352">
    <property type="term" value="P:DNA-templated transcription initiation"/>
    <property type="evidence" value="ECO:0007669"/>
    <property type="project" value="InterPro"/>
</dbReference>
<dbReference type="InterPro" id="IPR013249">
    <property type="entry name" value="RNA_pol_sigma70_r4_t2"/>
</dbReference>
<reference evidence="7 8" key="1">
    <citation type="submission" date="2020-08" db="EMBL/GenBank/DDBJ databases">
        <title>Genomic Encyclopedia of Type Strains, Phase IV (KMG-IV): sequencing the most valuable type-strain genomes for metagenomic binning, comparative biology and taxonomic classification.</title>
        <authorList>
            <person name="Goeker M."/>
        </authorList>
    </citation>
    <scope>NUCLEOTIDE SEQUENCE [LARGE SCALE GENOMIC DNA]</scope>
    <source>
        <strain evidence="7 8">DSM 104969</strain>
    </source>
</reference>
<keyword evidence="4" id="KW-0804">Transcription</keyword>
<keyword evidence="2" id="KW-0805">Transcription regulation</keyword>
<dbReference type="InterPro" id="IPR039425">
    <property type="entry name" value="RNA_pol_sigma-70-like"/>
</dbReference>
<accession>A0A840CNS2</accession>
<evidence type="ECO:0000259" key="5">
    <source>
        <dbReference type="Pfam" id="PF04542"/>
    </source>
</evidence>
<feature type="domain" description="RNA polymerase sigma-70 region 2" evidence="5">
    <location>
        <begin position="17"/>
        <end position="83"/>
    </location>
</feature>
<evidence type="ECO:0000256" key="1">
    <source>
        <dbReference type="ARBA" id="ARBA00010641"/>
    </source>
</evidence>
<organism evidence="7 8">
    <name type="scientific">Dysgonomonas hofstadii</name>
    <dbReference type="NCBI Taxonomy" id="637886"/>
    <lineage>
        <taxon>Bacteria</taxon>
        <taxon>Pseudomonadati</taxon>
        <taxon>Bacteroidota</taxon>
        <taxon>Bacteroidia</taxon>
        <taxon>Bacteroidales</taxon>
        <taxon>Dysgonomonadaceae</taxon>
        <taxon>Dysgonomonas</taxon>
    </lineage>
</organism>
<dbReference type="Proteomes" id="UP000555103">
    <property type="component" value="Unassembled WGS sequence"/>
</dbReference>
<dbReference type="SUPFAM" id="SSF88659">
    <property type="entry name" value="Sigma3 and sigma4 domains of RNA polymerase sigma factors"/>
    <property type="match status" value="1"/>
</dbReference>
<dbReference type="AlphaFoldDB" id="A0A840CNS2"/>
<dbReference type="InterPro" id="IPR014327">
    <property type="entry name" value="RNA_pol_sigma70_bacteroid"/>
</dbReference>
<sequence>MSQGSSTHITSLEFGQLFERYKPQFVIVARSYVRDIMIAEDLVTDCFISFWENREKIEAVQSIPSYILISVKRRCLNWLRDQSVHLRVHEDIHSSALRLISSRIVTLEATDPNNLFLEEISAIIKRELANMPEQTRRIFLASRFGEKTYNEIGEKFGLSFNQVSFEIRKATQILRLALKDYLPALILVYLSRVFL</sequence>
<evidence type="ECO:0000256" key="4">
    <source>
        <dbReference type="ARBA" id="ARBA00023163"/>
    </source>
</evidence>
<evidence type="ECO:0000313" key="8">
    <source>
        <dbReference type="Proteomes" id="UP000555103"/>
    </source>
</evidence>
<dbReference type="EMBL" id="JACIEP010000017">
    <property type="protein sequence ID" value="MBB4037747.1"/>
    <property type="molecule type" value="Genomic_DNA"/>
</dbReference>
<dbReference type="Gene3D" id="1.10.1740.10">
    <property type="match status" value="1"/>
</dbReference>
<dbReference type="GO" id="GO:0003677">
    <property type="term" value="F:DNA binding"/>
    <property type="evidence" value="ECO:0007669"/>
    <property type="project" value="InterPro"/>
</dbReference>
<protein>
    <submittedName>
        <fullName evidence="7">RNA polymerase sigma-70 factor (ECF subfamily)</fullName>
    </submittedName>
</protein>
<dbReference type="InterPro" id="IPR036388">
    <property type="entry name" value="WH-like_DNA-bd_sf"/>
</dbReference>
<gene>
    <name evidence="7" type="ORF">GGR21_003668</name>
</gene>
<dbReference type="Gene3D" id="1.10.10.10">
    <property type="entry name" value="Winged helix-like DNA-binding domain superfamily/Winged helix DNA-binding domain"/>
    <property type="match status" value="1"/>
</dbReference>
<dbReference type="InterPro" id="IPR013325">
    <property type="entry name" value="RNA_pol_sigma_r2"/>
</dbReference>
<feature type="domain" description="RNA polymerase sigma factor 70 region 4 type 2" evidence="6">
    <location>
        <begin position="123"/>
        <end position="170"/>
    </location>
</feature>
<dbReference type="InterPro" id="IPR014284">
    <property type="entry name" value="RNA_pol_sigma-70_dom"/>
</dbReference>
<evidence type="ECO:0000313" key="7">
    <source>
        <dbReference type="EMBL" id="MBB4037747.1"/>
    </source>
</evidence>
<dbReference type="SUPFAM" id="SSF88946">
    <property type="entry name" value="Sigma2 domain of RNA polymerase sigma factors"/>
    <property type="match status" value="1"/>
</dbReference>
<dbReference type="InterPro" id="IPR007627">
    <property type="entry name" value="RNA_pol_sigma70_r2"/>
</dbReference>
<dbReference type="GO" id="GO:0016987">
    <property type="term" value="F:sigma factor activity"/>
    <property type="evidence" value="ECO:0007669"/>
    <property type="project" value="UniProtKB-KW"/>
</dbReference>
<dbReference type="Pfam" id="PF04542">
    <property type="entry name" value="Sigma70_r2"/>
    <property type="match status" value="1"/>
</dbReference>
<keyword evidence="8" id="KW-1185">Reference proteome</keyword>
<name>A0A840CNS2_9BACT</name>